<dbReference type="Pfam" id="PF26514">
    <property type="entry name" value="DUF8173"/>
    <property type="match status" value="1"/>
</dbReference>
<accession>A0A1F7YHZ6</accession>
<evidence type="ECO:0000313" key="4">
    <source>
        <dbReference type="EMBL" id="OGM26956.1"/>
    </source>
</evidence>
<keyword evidence="1" id="KW-0472">Membrane</keyword>
<evidence type="ECO:0000313" key="5">
    <source>
        <dbReference type="Proteomes" id="UP000179221"/>
    </source>
</evidence>
<dbReference type="Gene3D" id="2.160.10.10">
    <property type="entry name" value="Hexapeptide repeat proteins"/>
    <property type="match status" value="1"/>
</dbReference>
<feature type="transmembrane region" description="Helical" evidence="1">
    <location>
        <begin position="278"/>
        <end position="299"/>
    </location>
</feature>
<evidence type="ECO:0000256" key="1">
    <source>
        <dbReference type="SAM" id="Phobius"/>
    </source>
</evidence>
<name>A0A1F7YHZ6_9BACT</name>
<evidence type="ECO:0000259" key="3">
    <source>
        <dbReference type="Pfam" id="PF26514"/>
    </source>
</evidence>
<dbReference type="InterPro" id="IPR058486">
    <property type="entry name" value="DUF8173"/>
</dbReference>
<comment type="caution">
    <text evidence="4">The sequence shown here is derived from an EMBL/GenBank/DDBJ whole genome shotgun (WGS) entry which is preliminary data.</text>
</comment>
<keyword evidence="2" id="KW-0732">Signal</keyword>
<feature type="domain" description="DUF8173" evidence="3">
    <location>
        <begin position="225"/>
        <end position="381"/>
    </location>
</feature>
<proteinExistence type="predicted"/>
<feature type="transmembrane region" description="Helical" evidence="1">
    <location>
        <begin position="363"/>
        <end position="382"/>
    </location>
</feature>
<organism evidence="4 5">
    <name type="scientific">Candidatus Woesebacteria bacterium RIFCSPHIGHO2_01_FULL_40_22</name>
    <dbReference type="NCBI Taxonomy" id="1802499"/>
    <lineage>
        <taxon>Bacteria</taxon>
        <taxon>Candidatus Woeseibacteriota</taxon>
    </lineage>
</organism>
<keyword evidence="1" id="KW-1133">Transmembrane helix</keyword>
<sequence length="390" mass="41054">MYKLLTTLSIFVSLFFFLLTSDASAKVATMKKGAVEITKDEIINDDLFVFAETLDIEGTINGDVYAGGETVRINGTINGDLHVGTGTFYLGGKVRDDVYAGAGSVTVSGAEIGDSLLVGSGSVTIDESSTIGGSILAGAGSISIYAPVKRNVMVGAGTVDLNSEVGGEVRLAAGTITLGPATKIGKDFYYALGEGGHDLRMSESASVSGRIQKLEPKLTDKDIEAAKTGLASAFKTVNIVVFVLSLIGAYIVGYLCLKFFPKQFTETADLVSKSFIKTVGVGFLVTLLLIPTLLLLALTGVGIPLAGLMLLIFIQFFYLAKIVVSLSFGKWLSARFGRDNMTGYGTLAVGLTGIYLLKIIPVFGFFLALIVLWSGLGALVMYSKTSLTSK</sequence>
<feature type="signal peptide" evidence="2">
    <location>
        <begin position="1"/>
        <end position="25"/>
    </location>
</feature>
<keyword evidence="1" id="KW-0812">Transmembrane</keyword>
<gene>
    <name evidence="4" type="ORF">A2628_05950</name>
</gene>
<protein>
    <recommendedName>
        <fullName evidence="3">DUF8173 domain-containing protein</fullName>
    </recommendedName>
</protein>
<evidence type="ECO:0000256" key="2">
    <source>
        <dbReference type="SAM" id="SignalP"/>
    </source>
</evidence>
<dbReference type="Proteomes" id="UP000179221">
    <property type="component" value="Unassembled WGS sequence"/>
</dbReference>
<dbReference type="AlphaFoldDB" id="A0A1F7YHZ6"/>
<reference evidence="4 5" key="1">
    <citation type="journal article" date="2016" name="Nat. Commun.">
        <title>Thousands of microbial genomes shed light on interconnected biogeochemical processes in an aquifer system.</title>
        <authorList>
            <person name="Anantharaman K."/>
            <person name="Brown C.T."/>
            <person name="Hug L.A."/>
            <person name="Sharon I."/>
            <person name="Castelle C.J."/>
            <person name="Probst A.J."/>
            <person name="Thomas B.C."/>
            <person name="Singh A."/>
            <person name="Wilkins M.J."/>
            <person name="Karaoz U."/>
            <person name="Brodie E.L."/>
            <person name="Williams K.H."/>
            <person name="Hubbard S.S."/>
            <person name="Banfield J.F."/>
        </authorList>
    </citation>
    <scope>NUCLEOTIDE SEQUENCE [LARGE SCALE GENOMIC DNA]</scope>
</reference>
<feature type="transmembrane region" description="Helical" evidence="1">
    <location>
        <begin position="305"/>
        <end position="329"/>
    </location>
</feature>
<dbReference type="EMBL" id="MGGL01000008">
    <property type="protein sequence ID" value="OGM26956.1"/>
    <property type="molecule type" value="Genomic_DNA"/>
</dbReference>
<feature type="transmembrane region" description="Helical" evidence="1">
    <location>
        <begin position="237"/>
        <end position="257"/>
    </location>
</feature>
<feature type="chain" id="PRO_5009533805" description="DUF8173 domain-containing protein" evidence="2">
    <location>
        <begin position="26"/>
        <end position="390"/>
    </location>
</feature>